<organism evidence="1 2">
    <name type="scientific">Comamonas testosteroni</name>
    <name type="common">Pseudomonas testosteroni</name>
    <dbReference type="NCBI Taxonomy" id="285"/>
    <lineage>
        <taxon>Bacteria</taxon>
        <taxon>Pseudomonadati</taxon>
        <taxon>Pseudomonadota</taxon>
        <taxon>Betaproteobacteria</taxon>
        <taxon>Burkholderiales</taxon>
        <taxon>Comamonadaceae</taxon>
        <taxon>Comamonas</taxon>
    </lineage>
</organism>
<dbReference type="Proteomes" id="UP000037442">
    <property type="component" value="Unassembled WGS sequence"/>
</dbReference>
<accession>A0A0L7MPY0</accession>
<dbReference type="EMBL" id="JNVD01000013">
    <property type="protein sequence ID" value="KOC23996.1"/>
    <property type="molecule type" value="Genomic_DNA"/>
</dbReference>
<reference evidence="2" key="1">
    <citation type="submission" date="2014-06" db="EMBL/GenBank/DDBJ databases">
        <title>Draft genome sequence of C. testosteroni WDL7.</title>
        <authorList>
            <person name="Wu Y."/>
            <person name="Seshan H."/>
            <person name="Arumugam K."/>
        </authorList>
    </citation>
    <scope>NUCLEOTIDE SEQUENCE [LARGE SCALE GENOMIC DNA]</scope>
    <source>
        <strain evidence="2">WDL7</strain>
    </source>
</reference>
<dbReference type="PATRIC" id="fig|285.49.peg.670"/>
<dbReference type="AlphaFoldDB" id="A0A0L7MPY0"/>
<evidence type="ECO:0000313" key="2">
    <source>
        <dbReference type="Proteomes" id="UP000037442"/>
    </source>
</evidence>
<comment type="caution">
    <text evidence="1">The sequence shown here is derived from an EMBL/GenBank/DDBJ whole genome shotgun (WGS) entry which is preliminary data.</text>
</comment>
<proteinExistence type="predicted"/>
<evidence type="ECO:0000313" key="1">
    <source>
        <dbReference type="EMBL" id="KOC23996.1"/>
    </source>
</evidence>
<sequence>MQLAQFAGWPTATSTDALRCPSIESTIPNITLNHAENLAGWATPTANQPGGTPEAHMQRKQDMGRKVATITDLGMQVAAWIPEFPARLTASGQLLTGSCAEMESGGQLNPAHSRWLMGLPPEWDACAPTAMPSTRNKRASSSKQA</sequence>
<gene>
    <name evidence="1" type="ORF">GL58_03225</name>
</gene>
<protein>
    <submittedName>
        <fullName evidence="1">Uncharacterized protein</fullName>
    </submittedName>
</protein>
<name>A0A0L7MPY0_COMTE</name>